<dbReference type="EMBL" id="JAPTNE010000196">
    <property type="protein sequence ID" value="MCZ0810590.1"/>
    <property type="molecule type" value="Genomic_DNA"/>
</dbReference>
<sequence>ELIKSQEKHFPLHVVTPYQHAQLGKYYKFKGTYLIENGQFETGIEFYLKSISFYAMIGSYQDIIECSKDIFYYHVLFRRGVL</sequence>
<proteinExistence type="predicted"/>
<dbReference type="AlphaFoldDB" id="A0AAP3DMS8"/>
<accession>A0AAP3DMS8</accession>
<evidence type="ECO:0000313" key="1">
    <source>
        <dbReference type="EMBL" id="MCZ0810590.1"/>
    </source>
</evidence>
<reference evidence="1" key="1">
    <citation type="submission" date="2022-09" db="EMBL/GenBank/DDBJ databases">
        <title>Genome analysis and characterization of larvicidal activity of Brevibacillus strains.</title>
        <authorList>
            <person name="Patrusheva E.V."/>
            <person name="Izotova A.O."/>
            <person name="Toshchakov S.V."/>
            <person name="Sineoky S.P."/>
        </authorList>
    </citation>
    <scope>NUCLEOTIDE SEQUENCE</scope>
    <source>
        <strain evidence="1">VKPM_B-13247</strain>
    </source>
</reference>
<organism evidence="1 2">
    <name type="scientific">Brevibacillus laterosporus</name>
    <name type="common">Bacillus laterosporus</name>
    <dbReference type="NCBI Taxonomy" id="1465"/>
    <lineage>
        <taxon>Bacteria</taxon>
        <taxon>Bacillati</taxon>
        <taxon>Bacillota</taxon>
        <taxon>Bacilli</taxon>
        <taxon>Bacillales</taxon>
        <taxon>Paenibacillaceae</taxon>
        <taxon>Brevibacillus</taxon>
    </lineage>
</organism>
<evidence type="ECO:0000313" key="2">
    <source>
        <dbReference type="Proteomes" id="UP001077662"/>
    </source>
</evidence>
<feature type="non-terminal residue" evidence="1">
    <location>
        <position position="1"/>
    </location>
</feature>
<comment type="caution">
    <text evidence="1">The sequence shown here is derived from an EMBL/GenBank/DDBJ whole genome shotgun (WGS) entry which is preliminary data.</text>
</comment>
<protein>
    <submittedName>
        <fullName evidence="1">Transcriptional regulator</fullName>
    </submittedName>
</protein>
<name>A0AAP3DMS8_BRELA</name>
<dbReference type="Proteomes" id="UP001077662">
    <property type="component" value="Unassembled WGS sequence"/>
</dbReference>
<gene>
    <name evidence="1" type="ORF">O0554_27765</name>
</gene>